<dbReference type="Pfam" id="PF12993">
    <property type="entry name" value="DUF3877"/>
    <property type="match status" value="1"/>
</dbReference>
<name>A0A0H5SG38_HERHM</name>
<gene>
    <name evidence="1" type="ORF">HHT355_0797</name>
</gene>
<evidence type="ECO:0000313" key="2">
    <source>
        <dbReference type="Proteomes" id="UP000236497"/>
    </source>
</evidence>
<accession>A0A0H5SG38</accession>
<dbReference type="RefSeq" id="WP_103202126.1">
    <property type="nucleotide sequence ID" value="NZ_CVTD020000010.1"/>
</dbReference>
<dbReference type="OrthoDB" id="1820637at2"/>
<dbReference type="Proteomes" id="UP000236497">
    <property type="component" value="Unassembled WGS sequence"/>
</dbReference>
<proteinExistence type="predicted"/>
<protein>
    <submittedName>
        <fullName evidence="1">Uncharacterized protein</fullName>
    </submittedName>
</protein>
<dbReference type="EMBL" id="CVTD020000010">
    <property type="protein sequence ID" value="CRZ34000.1"/>
    <property type="molecule type" value="Genomic_DNA"/>
</dbReference>
<reference evidence="1 2" key="1">
    <citation type="submission" date="2015-06" db="EMBL/GenBank/DDBJ databases">
        <authorList>
            <person name="Wibberg Daniel"/>
        </authorList>
    </citation>
    <scope>NUCLEOTIDE SEQUENCE [LARGE SCALE GENOMIC DNA]</scope>
    <source>
        <strain evidence="1 2">T3/55T</strain>
    </source>
</reference>
<organism evidence="1 2">
    <name type="scientific">Herbinix hemicellulosilytica</name>
    <dbReference type="NCBI Taxonomy" id="1564487"/>
    <lineage>
        <taxon>Bacteria</taxon>
        <taxon>Bacillati</taxon>
        <taxon>Bacillota</taxon>
        <taxon>Clostridia</taxon>
        <taxon>Lachnospirales</taxon>
        <taxon>Lachnospiraceae</taxon>
        <taxon>Herbinix</taxon>
    </lineage>
</organism>
<sequence>MNFSKLKKNIIDVIKEQQIKLGYRKESVRLYYPLQSLNRLLGTDLNESEMKSVLNAFAECVKEELGSIGISCENKRFCFFLPEEASEFIYSHTDQNGFLYDFISTVSKHNVSVDEIIGVFKKYSDCVHVEKINNGEFDYLIYFENGEPDDYRYCLTVEGEHIIYHRFTLEDYKDFYTDN</sequence>
<dbReference type="InterPro" id="IPR024539">
    <property type="entry name" value="DUF3877"/>
</dbReference>
<dbReference type="AlphaFoldDB" id="A0A0H5SG38"/>
<evidence type="ECO:0000313" key="1">
    <source>
        <dbReference type="EMBL" id="CRZ34000.1"/>
    </source>
</evidence>
<keyword evidence="2" id="KW-1185">Reference proteome</keyword>